<accession>A0AAU9JJQ3</accession>
<evidence type="ECO:0000313" key="3">
    <source>
        <dbReference type="Proteomes" id="UP001162131"/>
    </source>
</evidence>
<feature type="transmembrane region" description="Helical" evidence="1">
    <location>
        <begin position="44"/>
        <end position="63"/>
    </location>
</feature>
<keyword evidence="1" id="KW-0472">Membrane</keyword>
<organism evidence="2 3">
    <name type="scientific">Blepharisma stoltei</name>
    <dbReference type="NCBI Taxonomy" id="1481888"/>
    <lineage>
        <taxon>Eukaryota</taxon>
        <taxon>Sar</taxon>
        <taxon>Alveolata</taxon>
        <taxon>Ciliophora</taxon>
        <taxon>Postciliodesmatophora</taxon>
        <taxon>Heterotrichea</taxon>
        <taxon>Heterotrichida</taxon>
        <taxon>Blepharismidae</taxon>
        <taxon>Blepharisma</taxon>
    </lineage>
</organism>
<sequence>MPGDDNIFHQYKDHNPYWKARGPAYNERRHQLFWTARRRIPGTVSKLSLACLFTCFFYGVYSFKKARTERDRGRMILYEYKRKSIPFLQAIEDRRFLASEKRKEWLVDALFEDKEEMLALKRLYNDPTAYPGPQTPGHWHYGGTQRSYKAAWGQFQDWSYGNDAYRRNIPSAHF</sequence>
<comment type="caution">
    <text evidence="2">The sequence shown here is derived from an EMBL/GenBank/DDBJ whole genome shotgun (WGS) entry which is preliminary data.</text>
</comment>
<name>A0AAU9JJQ3_9CILI</name>
<dbReference type="Proteomes" id="UP001162131">
    <property type="component" value="Unassembled WGS sequence"/>
</dbReference>
<reference evidence="2" key="1">
    <citation type="submission" date="2021-09" db="EMBL/GenBank/DDBJ databases">
        <authorList>
            <consortium name="AG Swart"/>
            <person name="Singh M."/>
            <person name="Singh A."/>
            <person name="Seah K."/>
            <person name="Emmerich C."/>
        </authorList>
    </citation>
    <scope>NUCLEOTIDE SEQUENCE</scope>
    <source>
        <strain evidence="2">ATCC30299</strain>
    </source>
</reference>
<evidence type="ECO:0008006" key="4">
    <source>
        <dbReference type="Google" id="ProtNLM"/>
    </source>
</evidence>
<evidence type="ECO:0000313" key="2">
    <source>
        <dbReference type="EMBL" id="CAG9326188.1"/>
    </source>
</evidence>
<protein>
    <recommendedName>
        <fullName evidence="4">NADH dehydrogenase [ubiquinone] 1 beta subcomplex subunit 4</fullName>
    </recommendedName>
</protein>
<keyword evidence="3" id="KW-1185">Reference proteome</keyword>
<dbReference type="AlphaFoldDB" id="A0AAU9JJQ3"/>
<keyword evidence="1" id="KW-1133">Transmembrane helix</keyword>
<gene>
    <name evidence="2" type="ORF">BSTOLATCC_MIC40620</name>
</gene>
<proteinExistence type="predicted"/>
<evidence type="ECO:0000256" key="1">
    <source>
        <dbReference type="SAM" id="Phobius"/>
    </source>
</evidence>
<dbReference type="EMBL" id="CAJZBQ010000040">
    <property type="protein sequence ID" value="CAG9326188.1"/>
    <property type="molecule type" value="Genomic_DNA"/>
</dbReference>
<keyword evidence="1" id="KW-0812">Transmembrane</keyword>